<dbReference type="PANTHER" id="PTHR19241">
    <property type="entry name" value="ATP-BINDING CASSETTE TRANSPORTER"/>
    <property type="match status" value="1"/>
</dbReference>
<evidence type="ECO:0000313" key="14">
    <source>
        <dbReference type="EMBL" id="KAF2826671.1"/>
    </source>
</evidence>
<feature type="compositionally biased region" description="Acidic residues" evidence="11">
    <location>
        <begin position="43"/>
        <end position="52"/>
    </location>
</feature>
<keyword evidence="8 12" id="KW-1133">Transmembrane helix</keyword>
<dbReference type="EMBL" id="MU006225">
    <property type="protein sequence ID" value="KAF2826671.1"/>
    <property type="molecule type" value="Genomic_DNA"/>
</dbReference>
<dbReference type="InterPro" id="IPR034003">
    <property type="entry name" value="ABCG_PDR_2"/>
</dbReference>
<keyword evidence="9 12" id="KW-0472">Membrane</keyword>
<feature type="transmembrane region" description="Helical" evidence="12">
    <location>
        <begin position="1408"/>
        <end position="1427"/>
    </location>
</feature>
<dbReference type="GO" id="GO:0016887">
    <property type="term" value="F:ATP hydrolysis activity"/>
    <property type="evidence" value="ECO:0007669"/>
    <property type="project" value="InterPro"/>
</dbReference>
<feature type="compositionally biased region" description="Polar residues" evidence="11">
    <location>
        <begin position="781"/>
        <end position="796"/>
    </location>
</feature>
<dbReference type="InterPro" id="IPR029481">
    <property type="entry name" value="ABC_trans_N"/>
</dbReference>
<dbReference type="GO" id="GO:0005886">
    <property type="term" value="C:plasma membrane"/>
    <property type="evidence" value="ECO:0007669"/>
    <property type="project" value="UniProtKB-SubCell"/>
</dbReference>
<dbReference type="CDD" id="cd03232">
    <property type="entry name" value="ABCG_PDR_domain2"/>
    <property type="match status" value="1"/>
</dbReference>
<dbReference type="InterPro" id="IPR017871">
    <property type="entry name" value="ABC_transporter-like_CS"/>
</dbReference>
<gene>
    <name evidence="14" type="ORF">CC86DRAFT_466522</name>
</gene>
<evidence type="ECO:0000256" key="9">
    <source>
        <dbReference type="ARBA" id="ARBA00023136"/>
    </source>
</evidence>
<dbReference type="PROSITE" id="PS50893">
    <property type="entry name" value="ABC_TRANSPORTER_2"/>
    <property type="match status" value="2"/>
</dbReference>
<dbReference type="GO" id="GO:0140359">
    <property type="term" value="F:ABC-type transporter activity"/>
    <property type="evidence" value="ECO:0007669"/>
    <property type="project" value="InterPro"/>
</dbReference>
<proteinExistence type="inferred from homology"/>
<evidence type="ECO:0000256" key="5">
    <source>
        <dbReference type="ARBA" id="ARBA00022692"/>
    </source>
</evidence>
<feature type="transmembrane region" description="Helical" evidence="12">
    <location>
        <begin position="1280"/>
        <end position="1302"/>
    </location>
</feature>
<dbReference type="SUPFAM" id="SSF52540">
    <property type="entry name" value="P-loop containing nucleoside triphosphate hydrolases"/>
    <property type="match status" value="2"/>
</dbReference>
<dbReference type="Pfam" id="PF06422">
    <property type="entry name" value="PDR_CDR"/>
    <property type="match status" value="1"/>
</dbReference>
<feature type="transmembrane region" description="Helical" evidence="12">
    <location>
        <begin position="1145"/>
        <end position="1163"/>
    </location>
</feature>
<feature type="compositionally biased region" description="Polar residues" evidence="11">
    <location>
        <begin position="28"/>
        <end position="37"/>
    </location>
</feature>
<dbReference type="GO" id="GO:0005524">
    <property type="term" value="F:ATP binding"/>
    <property type="evidence" value="ECO:0007669"/>
    <property type="project" value="UniProtKB-KW"/>
</dbReference>
<dbReference type="Pfam" id="PF14510">
    <property type="entry name" value="ABC_trans_N"/>
    <property type="match status" value="1"/>
</dbReference>
<dbReference type="InterPro" id="IPR043926">
    <property type="entry name" value="ABCG_dom"/>
</dbReference>
<evidence type="ECO:0000313" key="15">
    <source>
        <dbReference type="Proteomes" id="UP000799424"/>
    </source>
</evidence>
<keyword evidence="15" id="KW-1185">Reference proteome</keyword>
<dbReference type="Pfam" id="PF19055">
    <property type="entry name" value="ABC2_membrane_7"/>
    <property type="match status" value="1"/>
</dbReference>
<evidence type="ECO:0000256" key="8">
    <source>
        <dbReference type="ARBA" id="ARBA00022989"/>
    </source>
</evidence>
<reference evidence="14" key="1">
    <citation type="journal article" date="2020" name="Stud. Mycol.">
        <title>101 Dothideomycetes genomes: a test case for predicting lifestyles and emergence of pathogens.</title>
        <authorList>
            <person name="Haridas S."/>
            <person name="Albert R."/>
            <person name="Binder M."/>
            <person name="Bloem J."/>
            <person name="Labutti K."/>
            <person name="Salamov A."/>
            <person name="Andreopoulos B."/>
            <person name="Baker S."/>
            <person name="Barry K."/>
            <person name="Bills G."/>
            <person name="Bluhm B."/>
            <person name="Cannon C."/>
            <person name="Castanera R."/>
            <person name="Culley D."/>
            <person name="Daum C."/>
            <person name="Ezra D."/>
            <person name="Gonzalez J."/>
            <person name="Henrissat B."/>
            <person name="Kuo A."/>
            <person name="Liang C."/>
            <person name="Lipzen A."/>
            <person name="Lutzoni F."/>
            <person name="Magnuson J."/>
            <person name="Mondo S."/>
            <person name="Nolan M."/>
            <person name="Ohm R."/>
            <person name="Pangilinan J."/>
            <person name="Park H.-J."/>
            <person name="Ramirez L."/>
            <person name="Alfaro M."/>
            <person name="Sun H."/>
            <person name="Tritt A."/>
            <person name="Yoshinaga Y."/>
            <person name="Zwiers L.-H."/>
            <person name="Turgeon B."/>
            <person name="Goodwin S."/>
            <person name="Spatafora J."/>
            <person name="Crous P."/>
            <person name="Grigoriev I."/>
        </authorList>
    </citation>
    <scope>NUCLEOTIDE SEQUENCE</scope>
    <source>
        <strain evidence="14">CBS 113818</strain>
    </source>
</reference>
<evidence type="ECO:0000259" key="13">
    <source>
        <dbReference type="PROSITE" id="PS50893"/>
    </source>
</evidence>
<feature type="domain" description="ABC transporter" evidence="13">
    <location>
        <begin position="106"/>
        <end position="361"/>
    </location>
</feature>
<feature type="transmembrane region" description="Helical" evidence="12">
    <location>
        <begin position="1210"/>
        <end position="1241"/>
    </location>
</feature>
<feature type="domain" description="ABC transporter" evidence="13">
    <location>
        <begin position="811"/>
        <end position="1051"/>
    </location>
</feature>
<dbReference type="InterPro" id="IPR013525">
    <property type="entry name" value="ABC2_TM"/>
</dbReference>
<keyword evidence="4" id="KW-1003">Cell membrane</keyword>
<evidence type="ECO:0000256" key="2">
    <source>
        <dbReference type="ARBA" id="ARBA00006012"/>
    </source>
</evidence>
<dbReference type="FunFam" id="3.40.50.300:FF:001465">
    <property type="entry name" value="ABC multidrug transporter (Eurofung)"/>
    <property type="match status" value="1"/>
</dbReference>
<dbReference type="InterPro" id="IPR010929">
    <property type="entry name" value="PDR_CDR_ABC"/>
</dbReference>
<evidence type="ECO:0000256" key="11">
    <source>
        <dbReference type="SAM" id="MobiDB-lite"/>
    </source>
</evidence>
<keyword evidence="5 12" id="KW-0812">Transmembrane</keyword>
<protein>
    <recommendedName>
        <fullName evidence="13">ABC transporter domain-containing protein</fullName>
    </recommendedName>
</protein>
<dbReference type="InterPro" id="IPR027417">
    <property type="entry name" value="P-loop_NTPase"/>
</dbReference>
<evidence type="ECO:0000256" key="1">
    <source>
        <dbReference type="ARBA" id="ARBA00004651"/>
    </source>
</evidence>
<feature type="transmembrane region" description="Helical" evidence="12">
    <location>
        <begin position="539"/>
        <end position="572"/>
    </location>
</feature>
<name>A0A6A7A087_9PLEO</name>
<feature type="transmembrane region" description="Helical" evidence="12">
    <location>
        <begin position="1253"/>
        <end position="1274"/>
    </location>
</feature>
<dbReference type="PROSITE" id="PS00211">
    <property type="entry name" value="ABC_TRANSPORTER_1"/>
    <property type="match status" value="1"/>
</dbReference>
<dbReference type="InterPro" id="IPR034001">
    <property type="entry name" value="ABCG_PDR_1"/>
</dbReference>
<keyword evidence="6" id="KW-0547">Nucleotide-binding</keyword>
<sequence>MMEGRRRSSVSVMNSSLPAGAGESIFRTLSRTFSGKSNTDDIERYEEEDSGDSDSAKTKVDEWRLAAQFKEMQTNDQAEGRKLGVTWQDLSVKVMPSDARLQENVLSQFNIPQQIKESRQKPQLKTILDSSFGSVRPGEMLLVLGKPGSGCTTLLKMLANKRKGYTEVEGHVHYGSLDAKQAQQYSGSIVINQEEELFYPTLTVGQSMDFATRLNIPNTLPKDVKDAKEYQQNFKTFLMDSMGISHTEDTKVGDAFVRGVSGGERKRVSIIETLATRASVMCWDNSTRGLDASTALEYTRALRSMTDTMGMATIVTLYQAGNGIYDLFDKVLVLDEGKQVYYGSREQARPFMESLGFLCGDGANVADFLTGVTVASERQVKPNFESRFPRNNVELQQAYQQSDIKPDMERELEYPTTEEAKTNTRIFCEAIAMDKSPRLSKSSPMTVSFLQQVKACIARQYQIIWGDKPTVIIKQTSNLVQALIAGSLFYNAPDNTAGLFVKGGALFLALLFNALLAMSEVTDSYAGRPILAKQKNFAFFNPAAFCIAQIATDIPILFVQVTVLIVVLYFMAALKMTAAAFFTNWFVVYLTTFVMTAFFRMIGAGFPNFDAASKVSGFAITALILYNGYQIPKPAMHPWFVWIFWINPLSYGFESIMANEFRDTIIPCAYDNLVPNYLPQYQDPAHQSCAGIAGAAPGATFVTGEQYLASLSYSPSNIWRNVGILFALWVLFVVMTIGFTLRWNDAAGSGGSLLIPRENQKKVAHLIAPADEESQVDEKQIPSNNANGNATASQGEGDQALVRNTSIFTWRNLSYIVKTPSGDRTLLDNISGYVKPGMLGALMGSSGAGKTTLLDVLAQRKTEGTIRGEVLVDGRPLPVSFQRSAGYCEQLDVHEPFSTVREALEFSALLRQSRDTPREEKLAYVNTIIDLLELQDLEHTLIGRVGAGLSVEQRKRVTIGVELVSKPSILIFLDEPTSGLDGQAAFNTVRFLRKLADVGQAILVTIHQPSAQLFSQFDTLLLLAKGGKTVYFGDIGDNADTIKQYFGRYDAPCPSGVNPAEHMIDVVTGTHHSGRDWHQVWLESPEADGMNQELARMITDAASKEPGTKDDGHEFATSLWTQTKIVTHRVNISLYRNVDYVNNKFALHIGVALFVGFSFWQIGNSVADQQQILFALFNYIFVAPGVIAQLQPLFIERRDIYETREKKSKMYSWIAFVTGLVVSEIPYLIICAILYFLCFYYTAGLPTDSDKAGAVFFVMLVYQFIYTGIGQFVAAYAPNAVFASLVNPVIIGTLVSFCGVLVPYSQIQPFWRYWMYYLNPFNYLMGSLLVFSDWDWDIQCNESEFAIFDPPSGQTCAQYLDAWLNGPGSHNNLINPQATADCRVCQYSKGRDYLYTINLTEYSNGWRDAGICVLFAFSSYALVYLLMKLRTKQSKKAE</sequence>
<dbReference type="Pfam" id="PF00005">
    <property type="entry name" value="ABC_tran"/>
    <property type="match status" value="2"/>
</dbReference>
<feature type="region of interest" description="Disordered" evidence="11">
    <location>
        <begin position="771"/>
        <end position="796"/>
    </location>
</feature>
<dbReference type="Gene3D" id="3.40.50.300">
    <property type="entry name" value="P-loop containing nucleotide triphosphate hydrolases"/>
    <property type="match status" value="2"/>
</dbReference>
<comment type="similarity">
    <text evidence="2">Belongs to the ABC transporter superfamily. ABCG family. PDR (TC 3.A.1.205) subfamily.</text>
</comment>
<keyword evidence="3" id="KW-0813">Transport</keyword>
<dbReference type="CDD" id="cd03233">
    <property type="entry name" value="ABCG_PDR_domain1"/>
    <property type="match status" value="1"/>
</dbReference>
<evidence type="ECO:0000256" key="10">
    <source>
        <dbReference type="ARBA" id="ARBA00023180"/>
    </source>
</evidence>
<dbReference type="SMART" id="SM00382">
    <property type="entry name" value="AAA"/>
    <property type="match status" value="2"/>
</dbReference>
<feature type="transmembrane region" description="Helical" evidence="12">
    <location>
        <begin position="578"/>
        <end position="599"/>
    </location>
</feature>
<evidence type="ECO:0000256" key="3">
    <source>
        <dbReference type="ARBA" id="ARBA00022448"/>
    </source>
</evidence>
<dbReference type="OrthoDB" id="245989at2759"/>
<organism evidence="14 15">
    <name type="scientific">Ophiobolus disseminans</name>
    <dbReference type="NCBI Taxonomy" id="1469910"/>
    <lineage>
        <taxon>Eukaryota</taxon>
        <taxon>Fungi</taxon>
        <taxon>Dikarya</taxon>
        <taxon>Ascomycota</taxon>
        <taxon>Pezizomycotina</taxon>
        <taxon>Dothideomycetes</taxon>
        <taxon>Pleosporomycetidae</taxon>
        <taxon>Pleosporales</taxon>
        <taxon>Pleosporineae</taxon>
        <taxon>Phaeosphaeriaceae</taxon>
        <taxon>Ophiobolus</taxon>
    </lineage>
</organism>
<evidence type="ECO:0000256" key="4">
    <source>
        <dbReference type="ARBA" id="ARBA00022475"/>
    </source>
</evidence>
<dbReference type="InterPro" id="IPR003593">
    <property type="entry name" value="AAA+_ATPase"/>
</dbReference>
<keyword evidence="7" id="KW-0067">ATP-binding</keyword>
<evidence type="ECO:0000256" key="7">
    <source>
        <dbReference type="ARBA" id="ARBA00022840"/>
    </source>
</evidence>
<feature type="region of interest" description="Disordered" evidence="11">
    <location>
        <begin position="28"/>
        <end position="58"/>
    </location>
</feature>
<feature type="transmembrane region" description="Helical" evidence="12">
    <location>
        <begin position="722"/>
        <end position="743"/>
    </location>
</feature>
<dbReference type="Pfam" id="PF01061">
    <property type="entry name" value="ABC2_membrane"/>
    <property type="match status" value="2"/>
</dbReference>
<keyword evidence="10" id="KW-0325">Glycoprotein</keyword>
<accession>A0A6A7A087</accession>
<comment type="subcellular location">
    <subcellularLocation>
        <location evidence="1">Cell membrane</location>
        <topology evidence="1">Multi-pass membrane protein</topology>
    </subcellularLocation>
</comment>
<dbReference type="Proteomes" id="UP000799424">
    <property type="component" value="Unassembled WGS sequence"/>
</dbReference>
<feature type="transmembrane region" description="Helical" evidence="12">
    <location>
        <begin position="1172"/>
        <end position="1190"/>
    </location>
</feature>
<dbReference type="InterPro" id="IPR003439">
    <property type="entry name" value="ABC_transporter-like_ATP-bd"/>
</dbReference>
<evidence type="ECO:0000256" key="6">
    <source>
        <dbReference type="ARBA" id="ARBA00022741"/>
    </source>
</evidence>
<dbReference type="FunFam" id="3.40.50.300:FF:000054">
    <property type="entry name" value="ABC multidrug transporter atrF"/>
    <property type="match status" value="1"/>
</dbReference>
<evidence type="ECO:0000256" key="12">
    <source>
        <dbReference type="SAM" id="Phobius"/>
    </source>
</evidence>